<organism evidence="2 3">
    <name type="scientific">Chitinimonas lacunae</name>
    <dbReference type="NCBI Taxonomy" id="1963018"/>
    <lineage>
        <taxon>Bacteria</taxon>
        <taxon>Pseudomonadati</taxon>
        <taxon>Pseudomonadota</taxon>
        <taxon>Betaproteobacteria</taxon>
        <taxon>Neisseriales</taxon>
        <taxon>Chitinibacteraceae</taxon>
        <taxon>Chitinimonas</taxon>
    </lineage>
</organism>
<feature type="transmembrane region" description="Helical" evidence="1">
    <location>
        <begin position="12"/>
        <end position="36"/>
    </location>
</feature>
<comment type="caution">
    <text evidence="2">The sequence shown here is derived from an EMBL/GenBank/DDBJ whole genome shotgun (WGS) entry which is preliminary data.</text>
</comment>
<accession>A0ABV8MPJ0</accession>
<evidence type="ECO:0000313" key="3">
    <source>
        <dbReference type="Proteomes" id="UP001595791"/>
    </source>
</evidence>
<keyword evidence="3" id="KW-1185">Reference proteome</keyword>
<reference evidence="3" key="1">
    <citation type="journal article" date="2019" name="Int. J. Syst. Evol. Microbiol.">
        <title>The Global Catalogue of Microorganisms (GCM) 10K type strain sequencing project: providing services to taxonomists for standard genome sequencing and annotation.</title>
        <authorList>
            <consortium name="The Broad Institute Genomics Platform"/>
            <consortium name="The Broad Institute Genome Sequencing Center for Infectious Disease"/>
            <person name="Wu L."/>
            <person name="Ma J."/>
        </authorList>
    </citation>
    <scope>NUCLEOTIDE SEQUENCE [LARGE SCALE GENOMIC DNA]</scope>
    <source>
        <strain evidence="3">LMG 29894</strain>
    </source>
</reference>
<protein>
    <submittedName>
        <fullName evidence="2">Uncharacterized protein</fullName>
    </submittedName>
</protein>
<name>A0ABV8MPJ0_9NEIS</name>
<keyword evidence="1" id="KW-0812">Transmembrane</keyword>
<sequence length="40" mass="4322">MEARVLGALKTLSYLIVLLMAVAVIYAAYMSVTYWAGIGV</sequence>
<gene>
    <name evidence="2" type="ORF">ACFOW7_07315</name>
</gene>
<dbReference type="Proteomes" id="UP001595791">
    <property type="component" value="Unassembled WGS sequence"/>
</dbReference>
<evidence type="ECO:0000256" key="1">
    <source>
        <dbReference type="SAM" id="Phobius"/>
    </source>
</evidence>
<keyword evidence="1" id="KW-0472">Membrane</keyword>
<proteinExistence type="predicted"/>
<keyword evidence="1" id="KW-1133">Transmembrane helix</keyword>
<dbReference type="RefSeq" id="WP_378162634.1">
    <property type="nucleotide sequence ID" value="NZ_JBHSBU010000001.1"/>
</dbReference>
<evidence type="ECO:0000313" key="2">
    <source>
        <dbReference type="EMBL" id="MFC4159165.1"/>
    </source>
</evidence>
<dbReference type="EMBL" id="JBHSBU010000001">
    <property type="protein sequence ID" value="MFC4159165.1"/>
    <property type="molecule type" value="Genomic_DNA"/>
</dbReference>